<dbReference type="EMBL" id="CDMY01000351">
    <property type="protein sequence ID" value="CEM04441.1"/>
    <property type="molecule type" value="Genomic_DNA"/>
</dbReference>
<dbReference type="Proteomes" id="UP000041254">
    <property type="component" value="Unassembled WGS sequence"/>
</dbReference>
<keyword evidence="3" id="KW-1185">Reference proteome</keyword>
<reference evidence="2 3" key="1">
    <citation type="submission" date="2014-11" db="EMBL/GenBank/DDBJ databases">
        <authorList>
            <person name="Zhu J."/>
            <person name="Qi W."/>
            <person name="Song R."/>
        </authorList>
    </citation>
    <scope>NUCLEOTIDE SEQUENCE [LARGE SCALE GENOMIC DNA]</scope>
</reference>
<dbReference type="VEuPathDB" id="CryptoDB:Vbra_5515"/>
<feature type="chain" id="PRO_5005187854" evidence="1">
    <location>
        <begin position="18"/>
        <end position="174"/>
    </location>
</feature>
<organism evidence="2 3">
    <name type="scientific">Vitrella brassicaformis (strain CCMP3155)</name>
    <dbReference type="NCBI Taxonomy" id="1169540"/>
    <lineage>
        <taxon>Eukaryota</taxon>
        <taxon>Sar</taxon>
        <taxon>Alveolata</taxon>
        <taxon>Colpodellida</taxon>
        <taxon>Vitrellaceae</taxon>
        <taxon>Vitrella</taxon>
    </lineage>
</organism>
<evidence type="ECO:0000313" key="2">
    <source>
        <dbReference type="EMBL" id="CEM04441.1"/>
    </source>
</evidence>
<dbReference type="InParanoid" id="A0A0G4EZC0"/>
<proteinExistence type="predicted"/>
<protein>
    <submittedName>
        <fullName evidence="2">Uncharacterized protein</fullName>
    </submittedName>
</protein>
<keyword evidence="1" id="KW-0732">Signal</keyword>
<dbReference type="AlphaFoldDB" id="A0A0G4EZC0"/>
<accession>A0A0G4EZC0</accession>
<sequence>MTFAVVAALSLVAAATAAVSSSASPSAFLTPLAQRGGITAKPNGRLRMRQHPLHAVTQRFTLERGAEAFDDISAIAKRIKGKVGPPPTDEELLQWLADTEAILIQIMQGKRPPGSDRDAETFVVGVSAFYMNCLIKCGKRELDYSFRPKVAAFAWDTTDPLATAIENRLKPRVD</sequence>
<evidence type="ECO:0000313" key="3">
    <source>
        <dbReference type="Proteomes" id="UP000041254"/>
    </source>
</evidence>
<feature type="signal peptide" evidence="1">
    <location>
        <begin position="1"/>
        <end position="17"/>
    </location>
</feature>
<gene>
    <name evidence="2" type="ORF">Vbra_5515</name>
</gene>
<evidence type="ECO:0000256" key="1">
    <source>
        <dbReference type="SAM" id="SignalP"/>
    </source>
</evidence>
<name>A0A0G4EZC0_VITBC</name>
<dbReference type="PhylomeDB" id="A0A0G4EZC0"/>